<dbReference type="InterPro" id="IPR029063">
    <property type="entry name" value="SAM-dependent_MTases_sf"/>
</dbReference>
<keyword evidence="3 7" id="KW-0489">Methyltransferase</keyword>
<reference evidence="9" key="2">
    <citation type="submission" date="2021-04" db="EMBL/GenBank/DDBJ databases">
        <authorList>
            <person name="Gilroy R."/>
        </authorList>
    </citation>
    <scope>NUCLEOTIDE SEQUENCE</scope>
    <source>
        <strain evidence="9">ChiSjej5B23-2810</strain>
    </source>
</reference>
<dbReference type="HAMAP" id="MF_01057">
    <property type="entry name" value="tRNA_methyltr_TrmB"/>
    <property type="match status" value="1"/>
</dbReference>
<evidence type="ECO:0000256" key="4">
    <source>
        <dbReference type="ARBA" id="ARBA00022679"/>
    </source>
</evidence>
<keyword evidence="5 7" id="KW-0949">S-adenosyl-L-methionine</keyword>
<comment type="catalytic activity">
    <reaction evidence="1 7">
        <text>guanosine(46) in tRNA + S-adenosyl-L-methionine = N(7)-methylguanosine(46) in tRNA + S-adenosyl-L-homocysteine</text>
        <dbReference type="Rhea" id="RHEA:42708"/>
        <dbReference type="Rhea" id="RHEA-COMP:10188"/>
        <dbReference type="Rhea" id="RHEA-COMP:10189"/>
        <dbReference type="ChEBI" id="CHEBI:57856"/>
        <dbReference type="ChEBI" id="CHEBI:59789"/>
        <dbReference type="ChEBI" id="CHEBI:74269"/>
        <dbReference type="ChEBI" id="CHEBI:74480"/>
        <dbReference type="EC" id="2.1.1.33"/>
    </reaction>
</comment>
<dbReference type="Pfam" id="PF02390">
    <property type="entry name" value="Methyltransf_4"/>
    <property type="match status" value="1"/>
</dbReference>
<dbReference type="NCBIfam" id="TIGR00091">
    <property type="entry name" value="tRNA (guanosine(46)-N7)-methyltransferase TrmB"/>
    <property type="match status" value="1"/>
</dbReference>
<dbReference type="Gene3D" id="3.40.50.150">
    <property type="entry name" value="Vaccinia Virus protein VP39"/>
    <property type="match status" value="1"/>
</dbReference>
<dbReference type="CDD" id="cd02440">
    <property type="entry name" value="AdoMet_MTases"/>
    <property type="match status" value="1"/>
</dbReference>
<dbReference type="EMBL" id="DWWN01000003">
    <property type="protein sequence ID" value="HJC44623.1"/>
    <property type="molecule type" value="Genomic_DNA"/>
</dbReference>
<dbReference type="InterPro" id="IPR055361">
    <property type="entry name" value="tRNA_methyltr_TrmB_bact"/>
</dbReference>
<dbReference type="InterPro" id="IPR003358">
    <property type="entry name" value="tRNA_(Gua-N-7)_MeTrfase_Trmb"/>
</dbReference>
<evidence type="ECO:0000256" key="6">
    <source>
        <dbReference type="ARBA" id="ARBA00022694"/>
    </source>
</evidence>
<evidence type="ECO:0000313" key="9">
    <source>
        <dbReference type="EMBL" id="HJC44623.1"/>
    </source>
</evidence>
<dbReference type="GO" id="GO:0043527">
    <property type="term" value="C:tRNA methyltransferase complex"/>
    <property type="evidence" value="ECO:0007669"/>
    <property type="project" value="TreeGrafter"/>
</dbReference>
<evidence type="ECO:0000256" key="3">
    <source>
        <dbReference type="ARBA" id="ARBA00022603"/>
    </source>
</evidence>
<dbReference type="PANTHER" id="PTHR23417">
    <property type="entry name" value="3-DEOXY-D-MANNO-OCTULOSONIC-ACID TRANSFERASE/TRNA GUANINE-N 7 - -METHYLTRANSFERASE"/>
    <property type="match status" value="1"/>
</dbReference>
<feature type="binding site" evidence="7">
    <location>
        <position position="162"/>
    </location>
    <ligand>
        <name>substrate</name>
    </ligand>
</feature>
<dbReference type="PROSITE" id="PS51625">
    <property type="entry name" value="SAM_MT_TRMB"/>
    <property type="match status" value="1"/>
</dbReference>
<sequence>MRMRFKPYARAELLAADFHIHDPFHLQGQWHAQFPRPQQPLVLELGCGKGGFISQLAAAHPENNYLGIDITDKVLILAKRKIEAAYAAAGRPIDNVRIMSADIERIRSIMTPDDTVSRIYINFCNPWSKNAGSNKHRLTHPRQLIQYRDFLVDGGEIYFKTDDDDLFRDSLGYFPAAGYEITWQTYDLHDHEPAWNIRTEHEGMFTEMGIKIKALIARKLPGDDSVTWVEPKRRGAAGEDEGAEEEPSSASAQPAE</sequence>
<comment type="caution">
    <text evidence="9">The sequence shown here is derived from an EMBL/GenBank/DDBJ whole genome shotgun (WGS) entry which is preliminary data.</text>
</comment>
<keyword evidence="6 7" id="KW-0819">tRNA processing</keyword>
<feature type="region of interest" description="Disordered" evidence="8">
    <location>
        <begin position="225"/>
        <end position="256"/>
    </location>
</feature>
<reference evidence="9" key="1">
    <citation type="journal article" date="2021" name="PeerJ">
        <title>Extensive microbial diversity within the chicken gut microbiome revealed by metagenomics and culture.</title>
        <authorList>
            <person name="Gilroy R."/>
            <person name="Ravi A."/>
            <person name="Getino M."/>
            <person name="Pursley I."/>
            <person name="Horton D.L."/>
            <person name="Alikhan N.F."/>
            <person name="Baker D."/>
            <person name="Gharbi K."/>
            <person name="Hall N."/>
            <person name="Watson M."/>
            <person name="Adriaenssens E.M."/>
            <person name="Foster-Nyarko E."/>
            <person name="Jarju S."/>
            <person name="Secka A."/>
            <person name="Antonio M."/>
            <person name="Oren A."/>
            <person name="Chaudhuri R.R."/>
            <person name="La Ragione R."/>
            <person name="Hildebrand F."/>
            <person name="Pallen M.J."/>
        </authorList>
    </citation>
    <scope>NUCLEOTIDE SEQUENCE</scope>
    <source>
        <strain evidence="9">ChiSjej5B23-2810</strain>
    </source>
</reference>
<feature type="binding site" evidence="7">
    <location>
        <position position="125"/>
    </location>
    <ligand>
        <name>S-adenosyl-L-methionine</name>
        <dbReference type="ChEBI" id="CHEBI:59789"/>
    </ligand>
</feature>
<proteinExistence type="inferred from homology"/>
<name>A0A9D2T2F2_9FIRM</name>
<dbReference type="SUPFAM" id="SSF53335">
    <property type="entry name" value="S-adenosyl-L-methionine-dependent methyltransferases"/>
    <property type="match status" value="1"/>
</dbReference>
<evidence type="ECO:0000256" key="7">
    <source>
        <dbReference type="HAMAP-Rule" id="MF_01057"/>
    </source>
</evidence>
<evidence type="ECO:0000256" key="2">
    <source>
        <dbReference type="ARBA" id="ARBA00003015"/>
    </source>
</evidence>
<feature type="binding site" evidence="7">
    <location>
        <position position="69"/>
    </location>
    <ligand>
        <name>S-adenosyl-L-methionine</name>
        <dbReference type="ChEBI" id="CHEBI:59789"/>
    </ligand>
</feature>
<comment type="similarity">
    <text evidence="7">Belongs to the class I-like SAM-binding methyltransferase superfamily. TrmB family.</text>
</comment>
<gene>
    <name evidence="7 9" type="primary">trmB</name>
    <name evidence="9" type="ORF">H9703_00545</name>
</gene>
<evidence type="ECO:0000256" key="5">
    <source>
        <dbReference type="ARBA" id="ARBA00022691"/>
    </source>
</evidence>
<dbReference type="Proteomes" id="UP000823906">
    <property type="component" value="Unassembled WGS sequence"/>
</dbReference>
<dbReference type="GO" id="GO:0008176">
    <property type="term" value="F:tRNA (guanine(46)-N7)-methyltransferase activity"/>
    <property type="evidence" value="ECO:0007669"/>
    <property type="project" value="UniProtKB-UniRule"/>
</dbReference>
<feature type="binding site" evidence="7">
    <location>
        <position position="44"/>
    </location>
    <ligand>
        <name>S-adenosyl-L-methionine</name>
        <dbReference type="ChEBI" id="CHEBI:59789"/>
    </ligand>
</feature>
<accession>A0A9D2T2F2</accession>
<organism evidence="9 10">
    <name type="scientific">Candidatus Faecalibacterium faecigallinarum</name>
    <dbReference type="NCBI Taxonomy" id="2838577"/>
    <lineage>
        <taxon>Bacteria</taxon>
        <taxon>Bacillati</taxon>
        <taxon>Bacillota</taxon>
        <taxon>Clostridia</taxon>
        <taxon>Eubacteriales</taxon>
        <taxon>Oscillospiraceae</taxon>
        <taxon>Faecalibacterium</taxon>
    </lineage>
</organism>
<dbReference type="EC" id="2.1.1.33" evidence="7"/>
<evidence type="ECO:0000313" key="10">
    <source>
        <dbReference type="Proteomes" id="UP000823906"/>
    </source>
</evidence>
<comment type="function">
    <text evidence="2 7">Catalyzes the formation of N(7)-methylguanine at position 46 (m7G46) in tRNA.</text>
</comment>
<feature type="compositionally biased region" description="Acidic residues" evidence="8">
    <location>
        <begin position="238"/>
        <end position="247"/>
    </location>
</feature>
<evidence type="ECO:0000256" key="8">
    <source>
        <dbReference type="SAM" id="MobiDB-lite"/>
    </source>
</evidence>
<comment type="pathway">
    <text evidence="7">tRNA modification; N(7)-methylguanine-tRNA biosynthesis.</text>
</comment>
<feature type="binding site" evidence="7">
    <location>
        <position position="102"/>
    </location>
    <ligand>
        <name>S-adenosyl-L-methionine</name>
        <dbReference type="ChEBI" id="CHEBI:59789"/>
    </ligand>
</feature>
<keyword evidence="4 7" id="KW-0808">Transferase</keyword>
<dbReference type="NCBIfam" id="NF001080">
    <property type="entry name" value="PRK00121.2-2"/>
    <property type="match status" value="1"/>
</dbReference>
<protein>
    <recommendedName>
        <fullName evidence="7">tRNA (guanine-N(7)-)-methyltransferase</fullName>
        <ecNumber evidence="7">2.1.1.33</ecNumber>
    </recommendedName>
    <alternativeName>
        <fullName evidence="7">tRNA (guanine(46)-N(7))-methyltransferase</fullName>
    </alternativeName>
    <alternativeName>
        <fullName evidence="7">tRNA(m7G46)-methyltransferase</fullName>
    </alternativeName>
</protein>
<evidence type="ECO:0000256" key="1">
    <source>
        <dbReference type="ARBA" id="ARBA00000142"/>
    </source>
</evidence>
<dbReference type="PANTHER" id="PTHR23417:SF14">
    <property type="entry name" value="PENTACOTRIPEPTIDE-REPEAT REGION OF PRORP DOMAIN-CONTAINING PROTEIN"/>
    <property type="match status" value="1"/>
</dbReference>
<feature type="binding site" evidence="7">
    <location>
        <position position="129"/>
    </location>
    <ligand>
        <name>substrate</name>
    </ligand>
</feature>
<comment type="caution">
    <text evidence="7">Lacks conserved residue(s) required for the propagation of feature annotation.</text>
</comment>
<dbReference type="AlphaFoldDB" id="A0A9D2T2F2"/>